<gene>
    <name evidence="3" type="ORF">DTL42_03005</name>
</gene>
<feature type="region of interest" description="Disordered" evidence="1">
    <location>
        <begin position="1"/>
        <end position="23"/>
    </location>
</feature>
<organism evidence="3 4">
    <name type="scientific">Bremerella cremea</name>
    <dbReference type="NCBI Taxonomy" id="1031537"/>
    <lineage>
        <taxon>Bacteria</taxon>
        <taxon>Pseudomonadati</taxon>
        <taxon>Planctomycetota</taxon>
        <taxon>Planctomycetia</taxon>
        <taxon>Pirellulales</taxon>
        <taxon>Pirellulaceae</taxon>
        <taxon>Bremerella</taxon>
    </lineage>
</organism>
<dbReference type="PROSITE" id="PS50995">
    <property type="entry name" value="HTH_MARR_2"/>
    <property type="match status" value="1"/>
</dbReference>
<evidence type="ECO:0000313" key="4">
    <source>
        <dbReference type="Proteomes" id="UP000253562"/>
    </source>
</evidence>
<dbReference type="OrthoDB" id="5327581at2"/>
<dbReference type="SMART" id="SM00347">
    <property type="entry name" value="HTH_MARR"/>
    <property type="match status" value="1"/>
</dbReference>
<feature type="domain" description="HTH marR-type" evidence="2">
    <location>
        <begin position="23"/>
        <end position="159"/>
    </location>
</feature>
<dbReference type="Pfam" id="PF01047">
    <property type="entry name" value="MarR"/>
    <property type="match status" value="1"/>
</dbReference>
<dbReference type="EMBL" id="QPEX01000010">
    <property type="protein sequence ID" value="RCS54133.1"/>
    <property type="molecule type" value="Genomic_DNA"/>
</dbReference>
<comment type="caution">
    <text evidence="3">The sequence shown here is derived from an EMBL/GenBank/DDBJ whole genome shotgun (WGS) entry which is preliminary data.</text>
</comment>
<reference evidence="3 4" key="1">
    <citation type="submission" date="2018-07" db="EMBL/GenBank/DDBJ databases">
        <title>Comparative genomes isolates from brazilian mangrove.</title>
        <authorList>
            <person name="De Araujo J.E."/>
            <person name="Taketani R.G."/>
            <person name="Silva M.C.P."/>
            <person name="Lourenco M.V."/>
            <person name="Oliveira V.M."/>
            <person name="Andreote F.D."/>
        </authorList>
    </citation>
    <scope>NUCLEOTIDE SEQUENCE [LARGE SCALE GENOMIC DNA]</scope>
    <source>
        <strain evidence="3 4">HEX PRIS-MGV</strain>
    </source>
</reference>
<dbReference type="GO" id="GO:0003700">
    <property type="term" value="F:DNA-binding transcription factor activity"/>
    <property type="evidence" value="ECO:0007669"/>
    <property type="project" value="InterPro"/>
</dbReference>
<dbReference type="InterPro" id="IPR039422">
    <property type="entry name" value="MarR/SlyA-like"/>
</dbReference>
<sequence length="174" mass="19053">MPPPTRSSDKRSQSASAPKKSKPSDLIWDLGRAYYAYVGLVERALVEAGLGGVIRPGMGHVLMVLCQHDHLTIKEIAERSQLAQSTLTGLLTRMKKVGLIVRKPDPSDRRAVRISLTTKGRQAEREVQLVIDQITATAERGIGLAKVGSTSALLKRLASAFREEEARLAEQQTK</sequence>
<evidence type="ECO:0000259" key="2">
    <source>
        <dbReference type="PROSITE" id="PS50995"/>
    </source>
</evidence>
<dbReference type="RefSeq" id="WP_114367199.1">
    <property type="nucleotide sequence ID" value="NZ_QPEX01000010.1"/>
</dbReference>
<name>A0A368KUM7_9BACT</name>
<evidence type="ECO:0000256" key="1">
    <source>
        <dbReference type="SAM" id="MobiDB-lite"/>
    </source>
</evidence>
<dbReference type="Proteomes" id="UP000253562">
    <property type="component" value="Unassembled WGS sequence"/>
</dbReference>
<dbReference type="InterPro" id="IPR036390">
    <property type="entry name" value="WH_DNA-bd_sf"/>
</dbReference>
<proteinExistence type="predicted"/>
<dbReference type="PANTHER" id="PTHR33164">
    <property type="entry name" value="TRANSCRIPTIONAL REGULATOR, MARR FAMILY"/>
    <property type="match status" value="1"/>
</dbReference>
<dbReference type="InterPro" id="IPR000835">
    <property type="entry name" value="HTH_MarR-typ"/>
</dbReference>
<dbReference type="AlphaFoldDB" id="A0A368KUM7"/>
<dbReference type="SUPFAM" id="SSF46785">
    <property type="entry name" value="Winged helix' DNA-binding domain"/>
    <property type="match status" value="1"/>
</dbReference>
<dbReference type="PRINTS" id="PR00598">
    <property type="entry name" value="HTHMARR"/>
</dbReference>
<accession>A0A368KUM7</accession>
<protein>
    <submittedName>
        <fullName evidence="3">MarR family transcriptional regulator</fullName>
    </submittedName>
</protein>
<dbReference type="Gene3D" id="1.10.10.10">
    <property type="entry name" value="Winged helix-like DNA-binding domain superfamily/Winged helix DNA-binding domain"/>
    <property type="match status" value="1"/>
</dbReference>
<dbReference type="InterPro" id="IPR036388">
    <property type="entry name" value="WH-like_DNA-bd_sf"/>
</dbReference>
<evidence type="ECO:0000313" key="3">
    <source>
        <dbReference type="EMBL" id="RCS54133.1"/>
    </source>
</evidence>
<dbReference type="GO" id="GO:0006950">
    <property type="term" value="P:response to stress"/>
    <property type="evidence" value="ECO:0007669"/>
    <property type="project" value="TreeGrafter"/>
</dbReference>
<dbReference type="PANTHER" id="PTHR33164:SF13">
    <property type="entry name" value="4-HYDROXYPHENYLACETATE CATABOLISM PROTEIN"/>
    <property type="match status" value="1"/>
</dbReference>